<keyword evidence="1" id="KW-1133">Transmembrane helix</keyword>
<name>A0A812T054_9DINO</name>
<evidence type="ECO:0000256" key="1">
    <source>
        <dbReference type="SAM" id="Phobius"/>
    </source>
</evidence>
<sequence length="259" mass="29148">MSMGDLIQSLLGDLQVIPSHITWHHTAQMADMEEEVTFQGAIDEARSAIVSTRFFDWRSKGTIKLPKEPSRKLKEEFAKLPAKERVWVVDLLLQTYLRRLFLVANLASCLLFVVYVKVVWPQLAMLAIWAVLAAIVFLAFIREYMLMMHGFAPTVAYANLTANLAEFAKVKAENQKLVSEAAKTLTSLEATERRINSLREKLYGELEDLGKVYHEQLAKFNLTSYLGETQIGTVKSLLKTLSTSGVDAETLRCFGSDLA</sequence>
<reference evidence="2" key="1">
    <citation type="submission" date="2021-02" db="EMBL/GenBank/DDBJ databases">
        <authorList>
            <person name="Dougan E. K."/>
            <person name="Rhodes N."/>
            <person name="Thang M."/>
            <person name="Chan C."/>
        </authorList>
    </citation>
    <scope>NUCLEOTIDE SEQUENCE</scope>
</reference>
<organism evidence="2 3">
    <name type="scientific">Symbiodinium natans</name>
    <dbReference type="NCBI Taxonomy" id="878477"/>
    <lineage>
        <taxon>Eukaryota</taxon>
        <taxon>Sar</taxon>
        <taxon>Alveolata</taxon>
        <taxon>Dinophyceae</taxon>
        <taxon>Suessiales</taxon>
        <taxon>Symbiodiniaceae</taxon>
        <taxon>Symbiodinium</taxon>
    </lineage>
</organism>
<protein>
    <submittedName>
        <fullName evidence="2">Uncharacterized protein</fullName>
    </submittedName>
</protein>
<keyword evidence="1" id="KW-0472">Membrane</keyword>
<proteinExistence type="predicted"/>
<feature type="transmembrane region" description="Helical" evidence="1">
    <location>
        <begin position="124"/>
        <end position="141"/>
    </location>
</feature>
<gene>
    <name evidence="2" type="ORF">SNAT2548_LOCUS28046</name>
</gene>
<evidence type="ECO:0000313" key="2">
    <source>
        <dbReference type="EMBL" id="CAE7500804.1"/>
    </source>
</evidence>
<accession>A0A812T054</accession>
<comment type="caution">
    <text evidence="2">The sequence shown here is derived from an EMBL/GenBank/DDBJ whole genome shotgun (WGS) entry which is preliminary data.</text>
</comment>
<keyword evidence="3" id="KW-1185">Reference proteome</keyword>
<evidence type="ECO:0000313" key="3">
    <source>
        <dbReference type="Proteomes" id="UP000604046"/>
    </source>
</evidence>
<dbReference type="EMBL" id="CAJNDS010002501">
    <property type="protein sequence ID" value="CAE7500804.1"/>
    <property type="molecule type" value="Genomic_DNA"/>
</dbReference>
<dbReference type="AlphaFoldDB" id="A0A812T054"/>
<keyword evidence="1" id="KW-0812">Transmembrane</keyword>
<dbReference type="Proteomes" id="UP000604046">
    <property type="component" value="Unassembled WGS sequence"/>
</dbReference>
<feature type="transmembrane region" description="Helical" evidence="1">
    <location>
        <begin position="100"/>
        <end position="118"/>
    </location>
</feature>